<organism evidence="1 2">
    <name type="scientific">Nocardia uniformis</name>
    <dbReference type="NCBI Taxonomy" id="53432"/>
    <lineage>
        <taxon>Bacteria</taxon>
        <taxon>Bacillati</taxon>
        <taxon>Actinomycetota</taxon>
        <taxon>Actinomycetes</taxon>
        <taxon>Mycobacteriales</taxon>
        <taxon>Nocardiaceae</taxon>
        <taxon>Nocardia</taxon>
    </lineage>
</organism>
<keyword evidence="2" id="KW-1185">Reference proteome</keyword>
<protein>
    <submittedName>
        <fullName evidence="1">Uncharacterized protein</fullName>
    </submittedName>
</protein>
<reference evidence="1 2" key="1">
    <citation type="submission" date="2020-05" db="EMBL/GenBank/DDBJ databases">
        <title>MicrobeNet Type strains.</title>
        <authorList>
            <person name="Nicholson A.C."/>
        </authorList>
    </citation>
    <scope>NUCLEOTIDE SEQUENCE [LARGE SCALE GENOMIC DNA]</scope>
    <source>
        <strain evidence="1 2">JCM 3224</strain>
    </source>
</reference>
<sequence length="211" mass="22361">MTESRPTPAVPASIWACGPTDFPDPAQVWPIAVLRRAITEFSHPAARVQLLAATSRHQLAARRAVTDLAGTGREVTTRALTDSPATCGEADLVLASLLPDPTHLYGPDTFTRLAFAAADQLRGGAILAVLTRCTHTPTGILDDPTGPVVSAAQAADLLYLAHIVAAPIHHDTIATPEQPKREPRHVVVHTDLTVFLRPDDQHLAAALDPAA</sequence>
<dbReference type="AlphaFoldDB" id="A0A849CGB3"/>
<accession>A0A849CGB3</accession>
<evidence type="ECO:0000313" key="2">
    <source>
        <dbReference type="Proteomes" id="UP000586827"/>
    </source>
</evidence>
<comment type="caution">
    <text evidence="1">The sequence shown here is derived from an EMBL/GenBank/DDBJ whole genome shotgun (WGS) entry which is preliminary data.</text>
</comment>
<dbReference type="RefSeq" id="WP_170264394.1">
    <property type="nucleotide sequence ID" value="NZ_JABELX010000025.1"/>
</dbReference>
<dbReference type="EMBL" id="JABELX010000025">
    <property type="protein sequence ID" value="NNH75667.1"/>
    <property type="molecule type" value="Genomic_DNA"/>
</dbReference>
<proteinExistence type="predicted"/>
<evidence type="ECO:0000313" key="1">
    <source>
        <dbReference type="EMBL" id="NNH75667.1"/>
    </source>
</evidence>
<name>A0A849CGB3_9NOCA</name>
<dbReference type="Proteomes" id="UP000586827">
    <property type="component" value="Unassembled WGS sequence"/>
</dbReference>
<gene>
    <name evidence="1" type="ORF">HLB23_38445</name>
</gene>